<reference evidence="1" key="1">
    <citation type="submission" date="2023-10" db="EMBL/GenBank/DDBJ databases">
        <title>Amphibacter perezi, gen. nov., sp. nov. a novel taxa of the family Comamonadaceae, class Betaproteobacteria isolated from the skin microbiota of Pelophylax perezi from different populations.</title>
        <authorList>
            <person name="Costa S."/>
            <person name="Proenca D.N."/>
            <person name="Lopes I."/>
            <person name="Morais P.V."/>
        </authorList>
    </citation>
    <scope>NUCLEOTIDE SEQUENCE</scope>
    <source>
        <strain evidence="1">SL12-8</strain>
    </source>
</reference>
<protein>
    <submittedName>
        <fullName evidence="1">Uncharacterized protein</fullName>
    </submittedName>
</protein>
<gene>
    <name evidence="1" type="ORF">RV045_12100</name>
</gene>
<accession>A0ACC6P4N6</accession>
<proteinExistence type="predicted"/>
<dbReference type="Proteomes" id="UP001364695">
    <property type="component" value="Unassembled WGS sequence"/>
</dbReference>
<evidence type="ECO:0000313" key="1">
    <source>
        <dbReference type="EMBL" id="MEJ7139164.1"/>
    </source>
</evidence>
<evidence type="ECO:0000313" key="2">
    <source>
        <dbReference type="Proteomes" id="UP001364695"/>
    </source>
</evidence>
<keyword evidence="2" id="KW-1185">Reference proteome</keyword>
<comment type="caution">
    <text evidence="1">The sequence shown here is derived from an EMBL/GenBank/DDBJ whole genome shotgun (WGS) entry which is preliminary data.</text>
</comment>
<name>A0ACC6P4N6_9BURK</name>
<organism evidence="1 2">
    <name type="scientific">Amphibiibacter pelophylacis</name>
    <dbReference type="NCBI Taxonomy" id="1799477"/>
    <lineage>
        <taxon>Bacteria</taxon>
        <taxon>Pseudomonadati</taxon>
        <taxon>Pseudomonadota</taxon>
        <taxon>Betaproteobacteria</taxon>
        <taxon>Burkholderiales</taxon>
        <taxon>Sphaerotilaceae</taxon>
        <taxon>Amphibiibacter</taxon>
    </lineage>
</organism>
<dbReference type="EMBL" id="JAWDIE010000021">
    <property type="protein sequence ID" value="MEJ7139164.1"/>
    <property type="molecule type" value="Genomic_DNA"/>
</dbReference>
<feature type="non-terminal residue" evidence="1">
    <location>
        <position position="1"/>
    </location>
</feature>
<sequence>STQTTSGIKSGDGGFDVQVKGKTTLDGAVIASSDKAVQEGKNRFSSEGGTELKDITNSAKYSADSVSVGVGISGAPKSKDGPALNSAGIGTDSGNASSITKAGISGIAGDTAVRSGDVGSGIKPIFDADTVRADVNAQGVITKEFGPIAAKEWGSYSNRKFEEALKSGDEDEARCWAPDGVCRAGGHAVIGGLGGGVAGAAGAAGSSVASPHVQAFLIDQGIPAPAAGAITQLAAIGAGSAAGGTAAGAGAANETGNNAILALPLLVEGVIAGGNAAIRVCIASPACANAVRLLGTATLARMASLLTPEEQSQIPGFGQASPLPPAAPTITPADAVREYGTPPLNDPDRLRAWLGSVLDGSSADEAQKWAQGFISTLPAAQQQSLSDLIMMSVHDNQVAGNRREREVAADLQRQYPLGSIQNQQYLRDKDGNIAIDPNTGTGRRLDHVVVIGGKVVDVVETTSPNAKKDRQLLHEQETRRAGGVYIRDRDTGGYIEVPKVSRIERRE</sequence>